<proteinExistence type="predicted"/>
<sequence length="680" mass="73539">MTLHPEQLAASLVPLDRDPDPARAARMPVADPLWFLLRQAEMGEFAARDVGTPALLRLEGESNTFTATRAGPTERPAPYDPRVMPLEMRVGRDEGAAPLRHWDTRRLSLGREIARLLRDAGLPPEVRKAVAERFPLPTPSDPRVGKAARAVALHRGGRGFDGVGLLDMVRNAPIDDILIAAGIAVGDPAIAVVQEGLSGLLREELNRSEAGAPTWRDASLDHEAEILVPQGNAEPIILARPDILTDGVVTDVAGIGPIMMPGVGVLGGIDLGALLGGQGSTLPDISDLILPDLVPTRLAVLRINDHRSGPLDWWDMDFSTEASLPAAEAPRPAPPFEVTAIPVAARFPGMPLARLWSVEPPETNYGHLDPAPEDLARLVVAEFALGGARNWFIAPFGVLAGSVTRMRRVVFRDTFGREAEAREVPAEDGRFVFCRNVSATDGRPETALVVSPVLPHHHRGPVIERVDLVRDPGANLVWAVEAQAPDAATGLTVDRTEQVLAAPRPPDVRRAPTEAQMAYRIAGDVPENRFPYEMPPDLDHRKLVRARLFDAPRNAAADPSGEILRAPSPINDEAVPPGGVRIERAPIRVRWTGGSVRAWTTRERLPRKPQLGSSGLRFDTLSPVNRGFEALDTEFRISFRDVASYAADAPQSLSALLANRSVDGSFRSATARLAEEIDQS</sequence>
<gene>
    <name evidence="1" type="ORF">ILP92_06720</name>
</gene>
<comment type="caution">
    <text evidence="1">The sequence shown here is derived from an EMBL/GenBank/DDBJ whole genome shotgun (WGS) entry which is preliminary data.</text>
</comment>
<name>A0A934MCF0_9RHOB</name>
<evidence type="ECO:0000313" key="1">
    <source>
        <dbReference type="EMBL" id="MBJ3762435.1"/>
    </source>
</evidence>
<organism evidence="1 2">
    <name type="scientific">Palleronia pontilimi</name>
    <dbReference type="NCBI Taxonomy" id="1964209"/>
    <lineage>
        <taxon>Bacteria</taxon>
        <taxon>Pseudomonadati</taxon>
        <taxon>Pseudomonadota</taxon>
        <taxon>Alphaproteobacteria</taxon>
        <taxon>Rhodobacterales</taxon>
        <taxon>Roseobacteraceae</taxon>
        <taxon>Palleronia</taxon>
    </lineage>
</organism>
<dbReference type="AlphaFoldDB" id="A0A934MCF0"/>
<dbReference type="EMBL" id="JAEKPD010000006">
    <property type="protein sequence ID" value="MBJ3762435.1"/>
    <property type="molecule type" value="Genomic_DNA"/>
</dbReference>
<reference evidence="1" key="1">
    <citation type="submission" date="2020-12" db="EMBL/GenBank/DDBJ databases">
        <title>Bacterial taxonomy.</title>
        <authorList>
            <person name="Pan X."/>
        </authorList>
    </citation>
    <scope>NUCLEOTIDE SEQUENCE</scope>
    <source>
        <strain evidence="1">KCTC 52957</strain>
    </source>
</reference>
<dbReference type="RefSeq" id="WP_198915609.1">
    <property type="nucleotide sequence ID" value="NZ_JAEKPD010000006.1"/>
</dbReference>
<keyword evidence="2" id="KW-1185">Reference proteome</keyword>
<accession>A0A934MCF0</accession>
<dbReference type="Proteomes" id="UP000642488">
    <property type="component" value="Unassembled WGS sequence"/>
</dbReference>
<protein>
    <submittedName>
        <fullName evidence="1">Uncharacterized protein</fullName>
    </submittedName>
</protein>
<evidence type="ECO:0000313" key="2">
    <source>
        <dbReference type="Proteomes" id="UP000642488"/>
    </source>
</evidence>